<reference evidence="1" key="1">
    <citation type="submission" date="2018-10" db="EMBL/GenBank/DDBJ databases">
        <title>Hidden diversity of soil giant viruses.</title>
        <authorList>
            <person name="Schulz F."/>
            <person name="Alteio L."/>
            <person name="Goudeau D."/>
            <person name="Ryan E.M."/>
            <person name="Malmstrom R.R."/>
            <person name="Blanchard J."/>
            <person name="Woyke T."/>
        </authorList>
    </citation>
    <scope>NUCLEOTIDE SEQUENCE</scope>
    <source>
        <strain evidence="1">HYV1</strain>
    </source>
</reference>
<gene>
    <name evidence="1" type="ORF">Hyperionvirus6_17</name>
</gene>
<name>A0A3G5A7U7_9VIRU</name>
<dbReference type="EMBL" id="MK072388">
    <property type="protein sequence ID" value="AYV83336.1"/>
    <property type="molecule type" value="Genomic_DNA"/>
</dbReference>
<evidence type="ECO:0000313" key="1">
    <source>
        <dbReference type="EMBL" id="AYV83336.1"/>
    </source>
</evidence>
<protein>
    <submittedName>
        <fullName evidence="1">Uncharacterized protein</fullName>
    </submittedName>
</protein>
<sequence>MASDSEPDFMRFIFNADRTPNFTAITVERVIALIGRLSKLTFLVSTLSDSELRDLMLEIGSLLPYHRGLTEALLVQRIITGPK</sequence>
<proteinExistence type="predicted"/>
<organism evidence="1">
    <name type="scientific">Hyperionvirus sp</name>
    <dbReference type="NCBI Taxonomy" id="2487770"/>
    <lineage>
        <taxon>Viruses</taxon>
        <taxon>Varidnaviria</taxon>
        <taxon>Bamfordvirae</taxon>
        <taxon>Nucleocytoviricota</taxon>
        <taxon>Megaviricetes</taxon>
        <taxon>Imitervirales</taxon>
        <taxon>Mimiviridae</taxon>
        <taxon>Klosneuvirinae</taxon>
    </lineage>
</organism>
<accession>A0A3G5A7U7</accession>